<organism evidence="1">
    <name type="scientific">Anguilla anguilla</name>
    <name type="common">European freshwater eel</name>
    <name type="synonym">Muraena anguilla</name>
    <dbReference type="NCBI Taxonomy" id="7936"/>
    <lineage>
        <taxon>Eukaryota</taxon>
        <taxon>Metazoa</taxon>
        <taxon>Chordata</taxon>
        <taxon>Craniata</taxon>
        <taxon>Vertebrata</taxon>
        <taxon>Euteleostomi</taxon>
        <taxon>Actinopterygii</taxon>
        <taxon>Neopterygii</taxon>
        <taxon>Teleostei</taxon>
        <taxon>Anguilliformes</taxon>
        <taxon>Anguillidae</taxon>
        <taxon>Anguilla</taxon>
    </lineage>
</organism>
<reference evidence="1" key="2">
    <citation type="journal article" date="2015" name="Fish Shellfish Immunol.">
        <title>Early steps in the European eel (Anguilla anguilla)-Vibrio vulnificus interaction in the gills: Role of the RtxA13 toxin.</title>
        <authorList>
            <person name="Callol A."/>
            <person name="Pajuelo D."/>
            <person name="Ebbesson L."/>
            <person name="Teles M."/>
            <person name="MacKenzie S."/>
            <person name="Amaro C."/>
        </authorList>
    </citation>
    <scope>NUCLEOTIDE SEQUENCE</scope>
</reference>
<proteinExistence type="predicted"/>
<protein>
    <submittedName>
        <fullName evidence="1">Uncharacterized protein</fullName>
    </submittedName>
</protein>
<dbReference type="EMBL" id="GBXM01037775">
    <property type="protein sequence ID" value="JAH70802.1"/>
    <property type="molecule type" value="Transcribed_RNA"/>
</dbReference>
<name>A0A0E9UYD0_ANGAN</name>
<evidence type="ECO:0000313" key="1">
    <source>
        <dbReference type="EMBL" id="JAH70802.1"/>
    </source>
</evidence>
<reference evidence="1" key="1">
    <citation type="submission" date="2014-11" db="EMBL/GenBank/DDBJ databases">
        <authorList>
            <person name="Amaro Gonzalez C."/>
        </authorList>
    </citation>
    <scope>NUCLEOTIDE SEQUENCE</scope>
</reference>
<sequence length="14" mass="1675">MNIYMQITAFPMNT</sequence>
<accession>A0A0E9UYD0</accession>